<comment type="caution">
    <text evidence="24">The sequence shown here is derived from an EMBL/GenBank/DDBJ whole genome shotgun (WGS) entry which is preliminary data.</text>
</comment>
<sequence length="190" mass="20362">MRRVTATDDAHDPGRRDFLFLATGAWAAAGAGFLAWPFISQMNPDAASLALGSTEVDLGQISEGQVVSIKWRGKPVFIWNRTKAQVEEAKKVDLGQLPDKSARNENLPSDADAADANRAAPGKENWLVVVGVCTHLGCIPLSNSGDFGGWLCPCHGSHYDSAGRIRRGPAPENLHVPPYAFEGDSKIKIG</sequence>
<evidence type="ECO:0000256" key="8">
    <source>
        <dbReference type="ARBA" id="ARBA00022475"/>
    </source>
</evidence>
<keyword evidence="7 20" id="KW-0813">Transport</keyword>
<dbReference type="RefSeq" id="WP_309394633.1">
    <property type="nucleotide sequence ID" value="NZ_JADBEO010000064.1"/>
</dbReference>
<keyword evidence="13 20" id="KW-0249">Electron transport</keyword>
<evidence type="ECO:0000256" key="3">
    <source>
        <dbReference type="ARBA" id="ARBA00010651"/>
    </source>
</evidence>
<dbReference type="PROSITE" id="PS51296">
    <property type="entry name" value="RIESKE"/>
    <property type="match status" value="1"/>
</dbReference>
<dbReference type="InterPro" id="IPR006317">
    <property type="entry name" value="Ubiquinol_cyt_c_Rdtase_Fe-S-su"/>
</dbReference>
<dbReference type="CDD" id="cd03470">
    <property type="entry name" value="Rieske_cytochrome_bc1"/>
    <property type="match status" value="1"/>
</dbReference>
<dbReference type="NCBIfam" id="TIGR01416">
    <property type="entry name" value="Rieske_proteo"/>
    <property type="match status" value="1"/>
</dbReference>
<comment type="function">
    <text evidence="1">Component of the ubiquinol-cytochrome c reductase complex (complex III or cytochrome b-c1 complex), which is a respiratory chain that generates an electrochemical potential coupled to ATP synthesis.</text>
</comment>
<keyword evidence="17 20" id="KW-0472">Membrane</keyword>
<dbReference type="InterPro" id="IPR005805">
    <property type="entry name" value="Rieske_Fe-S_prot_C"/>
</dbReference>
<dbReference type="InterPro" id="IPR006311">
    <property type="entry name" value="TAT_signal"/>
</dbReference>
<dbReference type="PRINTS" id="PR00162">
    <property type="entry name" value="RIESKE"/>
</dbReference>
<keyword evidence="8" id="KW-1003">Cell membrane</keyword>
<evidence type="ECO:0000256" key="18">
    <source>
        <dbReference type="ARBA" id="ARBA00023157"/>
    </source>
</evidence>
<dbReference type="InterPro" id="IPR019470">
    <property type="entry name" value="Ubiq_cytC_Rdtase_Fe-S_su_TAT"/>
</dbReference>
<evidence type="ECO:0000256" key="22">
    <source>
        <dbReference type="SAM" id="MobiDB-lite"/>
    </source>
</evidence>
<evidence type="ECO:0000256" key="5">
    <source>
        <dbReference type="ARBA" id="ARBA00012951"/>
    </source>
</evidence>
<evidence type="ECO:0000256" key="13">
    <source>
        <dbReference type="ARBA" id="ARBA00022982"/>
    </source>
</evidence>
<evidence type="ECO:0000256" key="9">
    <source>
        <dbReference type="ARBA" id="ARBA00022692"/>
    </source>
</evidence>
<dbReference type="Gene3D" id="1.20.5.510">
    <property type="entry name" value="Single helix bin"/>
    <property type="match status" value="1"/>
</dbReference>
<evidence type="ECO:0000256" key="11">
    <source>
        <dbReference type="ARBA" id="ARBA00022723"/>
    </source>
</evidence>
<evidence type="ECO:0000256" key="16">
    <source>
        <dbReference type="ARBA" id="ARBA00023014"/>
    </source>
</evidence>
<comment type="subcellular location">
    <subcellularLocation>
        <location evidence="2">Cell membrane</location>
        <topology evidence="2">Single-pass membrane protein</topology>
    </subcellularLocation>
</comment>
<evidence type="ECO:0000256" key="1">
    <source>
        <dbReference type="ARBA" id="ARBA00002444"/>
    </source>
</evidence>
<reference evidence="24" key="1">
    <citation type="submission" date="2020-10" db="EMBL/GenBank/DDBJ databases">
        <authorList>
            <person name="Abbas A."/>
            <person name="Razzaq R."/>
            <person name="Waqas M."/>
            <person name="Abbas N."/>
            <person name="Nielsen T.K."/>
            <person name="Hansen L.H."/>
            <person name="Hussain S."/>
            <person name="Shahid M."/>
        </authorList>
    </citation>
    <scope>NUCLEOTIDE SEQUENCE</scope>
    <source>
        <strain evidence="24">S14</strain>
    </source>
</reference>
<name>A0ABU1DKM4_9HYPH</name>
<accession>A0ABU1DKM4</accession>
<keyword evidence="16" id="KW-0411">Iron-sulfur</keyword>
<keyword evidence="10" id="KW-0001">2Fe-2S</keyword>
<dbReference type="Pfam" id="PF10399">
    <property type="entry name" value="UCR_Fe-S_N"/>
    <property type="match status" value="1"/>
</dbReference>
<evidence type="ECO:0000256" key="2">
    <source>
        <dbReference type="ARBA" id="ARBA00004162"/>
    </source>
</evidence>
<evidence type="ECO:0000256" key="20">
    <source>
        <dbReference type="RuleBase" id="RU004494"/>
    </source>
</evidence>
<protein>
    <recommendedName>
        <fullName evidence="6 20">Ubiquinol-cytochrome c reductase iron-sulfur subunit</fullName>
        <ecNumber evidence="5 20">7.1.1.8</ecNumber>
    </recommendedName>
</protein>
<evidence type="ECO:0000256" key="7">
    <source>
        <dbReference type="ARBA" id="ARBA00022448"/>
    </source>
</evidence>
<dbReference type="Gene3D" id="2.102.10.10">
    <property type="entry name" value="Rieske [2Fe-2S] iron-sulphur domain"/>
    <property type="match status" value="1"/>
</dbReference>
<dbReference type="SUPFAM" id="SSF50022">
    <property type="entry name" value="ISP domain"/>
    <property type="match status" value="1"/>
</dbReference>
<evidence type="ECO:0000256" key="6">
    <source>
        <dbReference type="ARBA" id="ARBA00019816"/>
    </source>
</evidence>
<comment type="miscellaneous">
    <text evidence="20">The Rieske protein is a high potential 2Fe-2S protein.</text>
</comment>
<comment type="similarity">
    <text evidence="3">Belongs to the Rieske iron-sulfur protein family.</text>
</comment>
<dbReference type="InterPro" id="IPR014349">
    <property type="entry name" value="Rieske_Fe-S_prot"/>
</dbReference>
<evidence type="ECO:0000256" key="21">
    <source>
        <dbReference type="RuleBase" id="RU004497"/>
    </source>
</evidence>
<evidence type="ECO:0000313" key="24">
    <source>
        <dbReference type="EMBL" id="MDR4308678.1"/>
    </source>
</evidence>
<keyword evidence="18" id="KW-1015">Disulfide bond</keyword>
<keyword evidence="25" id="KW-1185">Reference proteome</keyword>
<dbReference type="PROSITE" id="PS51318">
    <property type="entry name" value="TAT"/>
    <property type="match status" value="1"/>
</dbReference>
<gene>
    <name evidence="24" type="primary">petA</name>
    <name evidence="24" type="ORF">IHQ68_18815</name>
</gene>
<organism evidence="24 25">
    <name type="scientific">Chelatococcus sambhunathii</name>
    <dbReference type="NCBI Taxonomy" id="363953"/>
    <lineage>
        <taxon>Bacteria</taxon>
        <taxon>Pseudomonadati</taxon>
        <taxon>Pseudomonadota</taxon>
        <taxon>Alphaproteobacteria</taxon>
        <taxon>Hyphomicrobiales</taxon>
        <taxon>Chelatococcaceae</taxon>
        <taxon>Chelatococcus</taxon>
    </lineage>
</organism>
<evidence type="ECO:0000256" key="14">
    <source>
        <dbReference type="ARBA" id="ARBA00022989"/>
    </source>
</evidence>
<comment type="cofactor">
    <cofactor evidence="20">
        <name>[2Fe-2S] cluster</name>
        <dbReference type="ChEBI" id="CHEBI:190135"/>
    </cofactor>
    <text evidence="20">Binds 1 [2Fe-2S] cluster per subunit.</text>
</comment>
<feature type="domain" description="Rieske" evidence="23">
    <location>
        <begin position="122"/>
        <end position="188"/>
    </location>
</feature>
<keyword evidence="14 20" id="KW-1133">Transmembrane helix</keyword>
<evidence type="ECO:0000256" key="12">
    <source>
        <dbReference type="ARBA" id="ARBA00022967"/>
    </source>
</evidence>
<dbReference type="InterPro" id="IPR017941">
    <property type="entry name" value="Rieske_2Fe-2S"/>
</dbReference>
<feature type="region of interest" description="Disordered" evidence="22">
    <location>
        <begin position="95"/>
        <end position="116"/>
    </location>
</feature>
<dbReference type="Pfam" id="PF00355">
    <property type="entry name" value="Rieske"/>
    <property type="match status" value="1"/>
</dbReference>
<comment type="subunit">
    <text evidence="4 21">The main subunits of complex b-c1 are: cytochrome b, cytochrome c1 and the Rieske protein.</text>
</comment>
<dbReference type="Proteomes" id="UP001181622">
    <property type="component" value="Unassembled WGS sequence"/>
</dbReference>
<evidence type="ECO:0000259" key="23">
    <source>
        <dbReference type="PROSITE" id="PS51296"/>
    </source>
</evidence>
<keyword evidence="12" id="KW-1278">Translocase</keyword>
<dbReference type="EMBL" id="JADBEO010000064">
    <property type="protein sequence ID" value="MDR4308678.1"/>
    <property type="molecule type" value="Genomic_DNA"/>
</dbReference>
<evidence type="ECO:0000256" key="17">
    <source>
        <dbReference type="ARBA" id="ARBA00023136"/>
    </source>
</evidence>
<dbReference type="InterPro" id="IPR036922">
    <property type="entry name" value="Rieske_2Fe-2S_sf"/>
</dbReference>
<keyword evidence="11" id="KW-0479">Metal-binding</keyword>
<evidence type="ECO:0000256" key="19">
    <source>
        <dbReference type="ARBA" id="ARBA00029351"/>
    </source>
</evidence>
<keyword evidence="15" id="KW-0408">Iron</keyword>
<evidence type="ECO:0000256" key="10">
    <source>
        <dbReference type="ARBA" id="ARBA00022714"/>
    </source>
</evidence>
<proteinExistence type="inferred from homology"/>
<dbReference type="PANTHER" id="PTHR10134">
    <property type="entry name" value="CYTOCHROME B-C1 COMPLEX SUBUNIT RIESKE, MITOCHONDRIAL"/>
    <property type="match status" value="1"/>
</dbReference>
<keyword evidence="9 20" id="KW-0812">Transmembrane</keyword>
<dbReference type="EC" id="7.1.1.8" evidence="5 20"/>
<evidence type="ECO:0000256" key="4">
    <source>
        <dbReference type="ARBA" id="ARBA00011649"/>
    </source>
</evidence>
<feature type="transmembrane region" description="Helical" evidence="20">
    <location>
        <begin position="18"/>
        <end position="39"/>
    </location>
</feature>
<evidence type="ECO:0000256" key="15">
    <source>
        <dbReference type="ARBA" id="ARBA00023004"/>
    </source>
</evidence>
<comment type="catalytic activity">
    <reaction evidence="19 20">
        <text>a quinol + 2 Fe(III)-[cytochrome c](out) = a quinone + 2 Fe(II)-[cytochrome c](out) + 2 H(+)(out)</text>
        <dbReference type="Rhea" id="RHEA:11484"/>
        <dbReference type="Rhea" id="RHEA-COMP:10350"/>
        <dbReference type="Rhea" id="RHEA-COMP:14399"/>
        <dbReference type="ChEBI" id="CHEBI:15378"/>
        <dbReference type="ChEBI" id="CHEBI:24646"/>
        <dbReference type="ChEBI" id="CHEBI:29033"/>
        <dbReference type="ChEBI" id="CHEBI:29034"/>
        <dbReference type="ChEBI" id="CHEBI:132124"/>
        <dbReference type="EC" id="7.1.1.8"/>
    </reaction>
</comment>
<evidence type="ECO:0000313" key="25">
    <source>
        <dbReference type="Proteomes" id="UP001181622"/>
    </source>
</evidence>